<dbReference type="PATRIC" id="fig|1127696.3.peg.1380"/>
<gene>
    <name evidence="2" type="ORF">HMPREF9134_01529</name>
</gene>
<dbReference type="PANTHER" id="PTHR31377">
    <property type="entry name" value="AGMATINE DEIMINASE-RELATED"/>
    <property type="match status" value="1"/>
</dbReference>
<dbReference type="PANTHER" id="PTHR31377:SF0">
    <property type="entry name" value="AGMATINE DEIMINASE-RELATED"/>
    <property type="match status" value="1"/>
</dbReference>
<dbReference type="GO" id="GO:0009446">
    <property type="term" value="P:putrescine biosynthetic process"/>
    <property type="evidence" value="ECO:0007669"/>
    <property type="project" value="InterPro"/>
</dbReference>
<evidence type="ECO:0000256" key="1">
    <source>
        <dbReference type="ARBA" id="ARBA00022801"/>
    </source>
</evidence>
<dbReference type="InterPro" id="IPR007466">
    <property type="entry name" value="Peptidyl-Arg-deiminase_porph"/>
</dbReference>
<organism evidence="2 3">
    <name type="scientific">Porphyromonas catoniae F0037</name>
    <dbReference type="NCBI Taxonomy" id="1127696"/>
    <lineage>
        <taxon>Bacteria</taxon>
        <taxon>Pseudomonadati</taxon>
        <taxon>Bacteroidota</taxon>
        <taxon>Bacteroidia</taxon>
        <taxon>Bacteroidales</taxon>
        <taxon>Porphyromonadaceae</taxon>
        <taxon>Porphyromonas</taxon>
    </lineage>
</organism>
<dbReference type="STRING" id="1127696.HMPREF9134_01529"/>
<dbReference type="Pfam" id="PF04371">
    <property type="entry name" value="PAD_porph"/>
    <property type="match status" value="1"/>
</dbReference>
<dbReference type="GO" id="GO:0004668">
    <property type="term" value="F:protein-arginine deiminase activity"/>
    <property type="evidence" value="ECO:0007669"/>
    <property type="project" value="InterPro"/>
</dbReference>
<dbReference type="eggNOG" id="COG2957">
    <property type="taxonomic scope" value="Bacteria"/>
</dbReference>
<dbReference type="Proteomes" id="UP000010408">
    <property type="component" value="Unassembled WGS sequence"/>
</dbReference>
<keyword evidence="1" id="KW-0378">Hydrolase</keyword>
<sequence>MAHHVTLIPEWAEQDLVLITWPNATMDWAYMLPEVEACYIELAHAILEWEDLLVLARDPEHVRTLLMTKPLKHELFVMEMDNNDTWCRDYAPLSLMVRDDAGKERPMIVDFTFNGWGMKFSANKDNLVSRALFLSRSFVAEMGYTNALSLTFEGGGIESDGAGTLLTTTSVLFEPNRNAGLQEDSLQAYLRDVLGGDRLIALEHGALEGDDTDGHIDTLARFLSPTQIAYVGCTDGNDLHYHALQRMKGELEQLRTAEGKPYELIELPLPPAIYDGEGERLPATYANFLFVNGALLVPTYNVETDELALETLRQALPDHVIVPVYCRPLIKQHGSLHCATMQFPRGFMNKSKWRE</sequence>
<name>L1N9Z4_9PORP</name>
<dbReference type="SUPFAM" id="SSF55909">
    <property type="entry name" value="Pentein"/>
    <property type="match status" value="1"/>
</dbReference>
<proteinExistence type="predicted"/>
<dbReference type="Gene3D" id="3.75.10.10">
    <property type="entry name" value="L-arginine/glycine Amidinotransferase, Chain A"/>
    <property type="match status" value="1"/>
</dbReference>
<dbReference type="GO" id="GO:0047632">
    <property type="term" value="F:agmatine deiminase activity"/>
    <property type="evidence" value="ECO:0007669"/>
    <property type="project" value="TreeGrafter"/>
</dbReference>
<dbReference type="AlphaFoldDB" id="L1N9Z4"/>
<dbReference type="RefSeq" id="WP_005467640.1">
    <property type="nucleotide sequence ID" value="NZ_KB291032.1"/>
</dbReference>
<dbReference type="EMBL" id="AMEQ01000040">
    <property type="protein sequence ID" value="EKY00198.1"/>
    <property type="molecule type" value="Genomic_DNA"/>
</dbReference>
<comment type="caution">
    <text evidence="2">The sequence shown here is derived from an EMBL/GenBank/DDBJ whole genome shotgun (WGS) entry which is preliminary data.</text>
</comment>
<accession>L1N9Z4</accession>
<protein>
    <recommendedName>
        <fullName evidence="4">Agmatine deiminase</fullName>
    </recommendedName>
</protein>
<dbReference type="HOGENOM" id="CLU_037682_0_0_10"/>
<evidence type="ECO:0008006" key="4">
    <source>
        <dbReference type="Google" id="ProtNLM"/>
    </source>
</evidence>
<evidence type="ECO:0000313" key="2">
    <source>
        <dbReference type="EMBL" id="EKY00198.1"/>
    </source>
</evidence>
<evidence type="ECO:0000313" key="3">
    <source>
        <dbReference type="Proteomes" id="UP000010408"/>
    </source>
</evidence>
<reference evidence="2 3" key="1">
    <citation type="submission" date="2012-05" db="EMBL/GenBank/DDBJ databases">
        <authorList>
            <person name="Weinstock G."/>
            <person name="Sodergren E."/>
            <person name="Lobos E.A."/>
            <person name="Fulton L."/>
            <person name="Fulton R."/>
            <person name="Courtney L."/>
            <person name="Fronick C."/>
            <person name="O'Laughlin M."/>
            <person name="Godfrey J."/>
            <person name="Wilson R.M."/>
            <person name="Miner T."/>
            <person name="Farmer C."/>
            <person name="Delehaunty K."/>
            <person name="Cordes M."/>
            <person name="Minx P."/>
            <person name="Tomlinson C."/>
            <person name="Chen J."/>
            <person name="Wollam A."/>
            <person name="Pepin K.H."/>
            <person name="Bhonagiri V."/>
            <person name="Zhang X."/>
            <person name="Suruliraj S."/>
            <person name="Warren W."/>
            <person name="Mitreva M."/>
            <person name="Mardis E.R."/>
            <person name="Wilson R.K."/>
        </authorList>
    </citation>
    <scope>NUCLEOTIDE SEQUENCE [LARGE SCALE GENOMIC DNA]</scope>
    <source>
        <strain evidence="2 3">F0037</strain>
    </source>
</reference>